<feature type="region of interest" description="Disordered" evidence="1">
    <location>
        <begin position="356"/>
        <end position="383"/>
    </location>
</feature>
<dbReference type="Gene3D" id="3.30.70.270">
    <property type="match status" value="1"/>
</dbReference>
<dbReference type="GO" id="GO:0035438">
    <property type="term" value="F:cyclic-di-GMP binding"/>
    <property type="evidence" value="ECO:0007669"/>
    <property type="project" value="InterPro"/>
</dbReference>
<dbReference type="InterPro" id="IPR035919">
    <property type="entry name" value="EAL_sf"/>
</dbReference>
<dbReference type="PANTHER" id="PTHR33121:SF23">
    <property type="entry name" value="CYCLIC DI-GMP PHOSPHODIESTERASE PDEB"/>
    <property type="match status" value="1"/>
</dbReference>
<dbReference type="SUPFAM" id="SSF141371">
    <property type="entry name" value="PilZ domain-like"/>
    <property type="match status" value="1"/>
</dbReference>
<accession>A0A9E4K843</accession>
<dbReference type="Gene3D" id="2.40.10.220">
    <property type="entry name" value="predicted glycosyltransferase like domains"/>
    <property type="match status" value="1"/>
</dbReference>
<evidence type="ECO:0000256" key="1">
    <source>
        <dbReference type="SAM" id="MobiDB-lite"/>
    </source>
</evidence>
<dbReference type="InterPro" id="IPR001633">
    <property type="entry name" value="EAL_dom"/>
</dbReference>
<evidence type="ECO:0000259" key="2">
    <source>
        <dbReference type="PROSITE" id="PS50883"/>
    </source>
</evidence>
<feature type="domain" description="EAL" evidence="2">
    <location>
        <begin position="977"/>
        <end position="1233"/>
    </location>
</feature>
<dbReference type="CDD" id="cd01949">
    <property type="entry name" value="GGDEF"/>
    <property type="match status" value="1"/>
</dbReference>
<dbReference type="PROSITE" id="PS50883">
    <property type="entry name" value="EAL"/>
    <property type="match status" value="1"/>
</dbReference>
<dbReference type="Pfam" id="PF07793">
    <property type="entry name" value="DUF1631"/>
    <property type="match status" value="2"/>
</dbReference>
<evidence type="ECO:0000259" key="3">
    <source>
        <dbReference type="PROSITE" id="PS50887"/>
    </source>
</evidence>
<dbReference type="PANTHER" id="PTHR33121">
    <property type="entry name" value="CYCLIC DI-GMP PHOSPHODIESTERASE PDEF"/>
    <property type="match status" value="1"/>
</dbReference>
<sequence>MKDQRNRRRHPRLKIDIPVVIEYQSESFDDCRMLNFSRGGVYLCCSDTRLNEALPHGYISEVDREEILLIVPQESQQVPARVVYFDHGGMGLSFANGSGTSLFESLYSHHQASSADSEIRVADKHHDPKQQQDLLNQIQALTKPYLEHGLSDFFTVAQKELQKVIVDSVDPQEQSSLFFALNSLEKDQHKLNQQFIEQFEHGFSDLIEGKTSETAPSSDDNLELSLVETKEIETWILVNDVARRAESEVSRPLYHIETALSHLCHSNVHNELNPIAPISLLTIFKNLLDSYQFDAKIIRILLIAFRSTLLNGLNRFYENLLKQINKAHIDGLESPSQSAWTIIKSSDTHTIHDTPIGHLSKLSNLHPDSDDQEPTQGMSEDERKEVMASLASLSRLQAATLQQQIENLIQEESSKPVQLSAEARAAIGAGEELVATLSEDPLITEQIRELMGSLKFLIIEAVLQDTSLLENSDHPVRRLLDTIECLKPYVNRGNQRSLLRDRDTQQLMQITEAVESGKFNHVDEVNSELEQLLSEQRSRFEANRKLSISRCLKDEKLRRAQLTTYQALSKTLLNQTISPIVDKLFRFGWVNLMVQTAVLEKADETGWQGYLQIVELLHRIFSDPPGKHQLTAKQQQAMMTMIHKGFTDYPIYAEQAKSFEQELQRILEIGAEGDQFPDLRIEVNEAYLHHYFQGMDIDHAGNGDTTAGDQWRHTVNKIELDTWLVKQDEKGQLNVLSLAWKNPQTDRYLLVDGDGFKALDETLDNLANRFADQQISVMESSAKPIVERTIETMLANSYSDFKQESEIDSLTGLYNRRAFEAELSKYLNQTEKDSGILLQIDLDRFQVVNDLCGFEGGDKLLQIVTDILLSYLPEGGALGRIGDDEFSLLLAQENLEAGYQAAEMLRQTIDETTFEWQGRMIPTTASVGIVDIDPSDEKADKLMQAALAACNMAKQGGGNCTRIYLKSDSVYQQRQQLVESLPGIKEALAKGRMELFVQPIVPLQSNQLTSHHHEILLRVRNENGELESPQAFIEAAETYDLMRDVDRWVVEAFFKQLEPYAHQLPDGQSFSINLSGKSLGDMDFKRMLIERIKGTSLETKHFGFEITETALVGDISDTAATINEIRELGCAFSLDDFGSGYASFSYLKDFPVDYVKIDGIFVREILNKPADYAMISSITEIAHFMEKRVIAEFVSDETTAMALKHMGVDYGQGYHFGKPTPLVDVLSEIIKPDKSAIH</sequence>
<organism evidence="4 5">
    <name type="scientific">Candidatus Thiodiazotropha lotti</name>
    <dbReference type="NCBI Taxonomy" id="2792787"/>
    <lineage>
        <taxon>Bacteria</taxon>
        <taxon>Pseudomonadati</taxon>
        <taxon>Pseudomonadota</taxon>
        <taxon>Gammaproteobacteria</taxon>
        <taxon>Chromatiales</taxon>
        <taxon>Sedimenticolaceae</taxon>
        <taxon>Candidatus Thiodiazotropha</taxon>
    </lineage>
</organism>
<dbReference type="Proteomes" id="UP000886687">
    <property type="component" value="Unassembled WGS sequence"/>
</dbReference>
<dbReference type="Pfam" id="PF07238">
    <property type="entry name" value="PilZ"/>
    <property type="match status" value="1"/>
</dbReference>
<dbReference type="SMART" id="SM00052">
    <property type="entry name" value="EAL"/>
    <property type="match status" value="1"/>
</dbReference>
<dbReference type="EMBL" id="JAEPDI010000015">
    <property type="protein sequence ID" value="MCG7940944.1"/>
    <property type="molecule type" value="Genomic_DNA"/>
</dbReference>
<dbReference type="InterPro" id="IPR050706">
    <property type="entry name" value="Cyclic-di-GMP_PDE-like"/>
</dbReference>
<gene>
    <name evidence="4" type="ORF">JAZ04_19095</name>
</gene>
<proteinExistence type="predicted"/>
<evidence type="ECO:0000313" key="5">
    <source>
        <dbReference type="Proteomes" id="UP000886687"/>
    </source>
</evidence>
<dbReference type="CDD" id="cd01948">
    <property type="entry name" value="EAL"/>
    <property type="match status" value="1"/>
</dbReference>
<reference evidence="4" key="1">
    <citation type="journal article" date="2021" name="Proc. Natl. Acad. Sci. U.S.A.">
        <title>Global biogeography of chemosynthetic symbionts reveals both localized and globally distributed symbiont groups. .</title>
        <authorList>
            <person name="Osvatic J.T."/>
            <person name="Wilkins L.G.E."/>
            <person name="Leibrecht L."/>
            <person name="Leray M."/>
            <person name="Zauner S."/>
            <person name="Polzin J."/>
            <person name="Camacho Y."/>
            <person name="Gros O."/>
            <person name="van Gils J.A."/>
            <person name="Eisen J.A."/>
            <person name="Petersen J.M."/>
            <person name="Yuen B."/>
        </authorList>
    </citation>
    <scope>NUCLEOTIDE SEQUENCE</scope>
    <source>
        <strain evidence="4">MAGL173</strain>
    </source>
</reference>
<protein>
    <submittedName>
        <fullName evidence="4">DUF1631 family protein</fullName>
    </submittedName>
</protein>
<dbReference type="AlphaFoldDB" id="A0A9E4K843"/>
<dbReference type="SMART" id="SM00267">
    <property type="entry name" value="GGDEF"/>
    <property type="match status" value="1"/>
</dbReference>
<dbReference type="PROSITE" id="PS50887">
    <property type="entry name" value="GGDEF"/>
    <property type="match status" value="1"/>
</dbReference>
<dbReference type="InterPro" id="IPR009875">
    <property type="entry name" value="PilZ_domain"/>
</dbReference>
<dbReference type="Pfam" id="PF00563">
    <property type="entry name" value="EAL"/>
    <property type="match status" value="1"/>
</dbReference>
<dbReference type="Pfam" id="PF00990">
    <property type="entry name" value="GGDEF"/>
    <property type="match status" value="1"/>
</dbReference>
<dbReference type="InterPro" id="IPR012434">
    <property type="entry name" value="DUF1631"/>
</dbReference>
<dbReference type="SUPFAM" id="SSF55073">
    <property type="entry name" value="Nucleotide cyclase"/>
    <property type="match status" value="1"/>
</dbReference>
<evidence type="ECO:0000313" key="4">
    <source>
        <dbReference type="EMBL" id="MCG7940944.1"/>
    </source>
</evidence>
<dbReference type="GO" id="GO:0071111">
    <property type="term" value="F:cyclic-guanylate-specific phosphodiesterase activity"/>
    <property type="evidence" value="ECO:0007669"/>
    <property type="project" value="InterPro"/>
</dbReference>
<dbReference type="Gene3D" id="3.20.20.450">
    <property type="entry name" value="EAL domain"/>
    <property type="match status" value="1"/>
</dbReference>
<dbReference type="SUPFAM" id="SSF141868">
    <property type="entry name" value="EAL domain-like"/>
    <property type="match status" value="1"/>
</dbReference>
<feature type="domain" description="GGDEF" evidence="3">
    <location>
        <begin position="833"/>
        <end position="966"/>
    </location>
</feature>
<dbReference type="InterPro" id="IPR029787">
    <property type="entry name" value="Nucleotide_cyclase"/>
</dbReference>
<dbReference type="InterPro" id="IPR000160">
    <property type="entry name" value="GGDEF_dom"/>
</dbReference>
<dbReference type="NCBIfam" id="TIGR00254">
    <property type="entry name" value="GGDEF"/>
    <property type="match status" value="1"/>
</dbReference>
<name>A0A9E4K843_9GAMM</name>
<comment type="caution">
    <text evidence="4">The sequence shown here is derived from an EMBL/GenBank/DDBJ whole genome shotgun (WGS) entry which is preliminary data.</text>
</comment>
<dbReference type="InterPro" id="IPR043128">
    <property type="entry name" value="Rev_trsase/Diguanyl_cyclase"/>
</dbReference>